<dbReference type="HOGENOM" id="CLU_513338_0_0_1"/>
<keyword evidence="1" id="KW-0175">Coiled coil</keyword>
<feature type="region of interest" description="Disordered" evidence="2">
    <location>
        <begin position="37"/>
        <end position="95"/>
    </location>
</feature>
<protein>
    <submittedName>
        <fullName evidence="3">Uncharacterized protein</fullName>
    </submittedName>
</protein>
<feature type="compositionally biased region" description="Basic residues" evidence="2">
    <location>
        <begin position="519"/>
        <end position="531"/>
    </location>
</feature>
<feature type="compositionally biased region" description="Acidic residues" evidence="2">
    <location>
        <begin position="37"/>
        <end position="46"/>
    </location>
</feature>
<evidence type="ECO:0000313" key="3">
    <source>
        <dbReference type="EnsemblProtists" id="EOD33023"/>
    </source>
</evidence>
<sequence length="531" mass="56200">MTEPEGGGAMLELEGRLAWIRGYQGAVPAMDWGFEVVDDDEDEATSEEGGQADDYGGQLDEAPSSKTITEEEIAVGDDMEEEGGPAALKHGGDGAEELCKNEVAEEWRAEVEEVGSFEEFSGSEYGSDGGVDQHRCGPVSTVTAVMAMKAMEVPLAWANHLEPDRCSSSEDSVDDDCPQLALAAGPSPQCDEAALDDGLRHSDSADEAAPHLESEGAAKVVISAIARAVRRAVVTVAVASVLRGVVNAASPPTPEKVPQRTTALFVGSPQLTPSLAARETSPSESLDWEETYFVDSDRPCVTKMEGDATAGEVEAAKGLEGEETAEKQALGEVGTCEATEAAASGCVALCSKEPAEMKLLREAMAAAQLSEGCDDELERLRSEFEALRKELAQTQSAACLALHSAAPGRVMPSQDAEAMESANDIDIATSCSYHRESIADCLPSDMPTWDSLESNETDRRRAQIEAGECSIFTYGRPGSWAIEAIGIGANPTMPQLLDRVEMEHANCLHLAPAGAPLPSRRRRSNRHGGTG</sequence>
<dbReference type="KEGG" id="ehx:EMIHUDRAFT_229977"/>
<organism evidence="3 4">
    <name type="scientific">Emiliania huxleyi (strain CCMP1516)</name>
    <dbReference type="NCBI Taxonomy" id="280463"/>
    <lineage>
        <taxon>Eukaryota</taxon>
        <taxon>Haptista</taxon>
        <taxon>Haptophyta</taxon>
        <taxon>Prymnesiophyceae</taxon>
        <taxon>Isochrysidales</taxon>
        <taxon>Noelaerhabdaceae</taxon>
        <taxon>Emiliania</taxon>
    </lineage>
</organism>
<dbReference type="Proteomes" id="UP000013827">
    <property type="component" value="Unassembled WGS sequence"/>
</dbReference>
<dbReference type="AlphaFoldDB" id="A0A0D3KB88"/>
<evidence type="ECO:0000256" key="2">
    <source>
        <dbReference type="SAM" id="MobiDB-lite"/>
    </source>
</evidence>
<evidence type="ECO:0000256" key="1">
    <source>
        <dbReference type="SAM" id="Coils"/>
    </source>
</evidence>
<accession>A0A0D3KB88</accession>
<reference evidence="4" key="1">
    <citation type="journal article" date="2013" name="Nature">
        <title>Pan genome of the phytoplankton Emiliania underpins its global distribution.</title>
        <authorList>
            <person name="Read B.A."/>
            <person name="Kegel J."/>
            <person name="Klute M.J."/>
            <person name="Kuo A."/>
            <person name="Lefebvre S.C."/>
            <person name="Maumus F."/>
            <person name="Mayer C."/>
            <person name="Miller J."/>
            <person name="Monier A."/>
            <person name="Salamov A."/>
            <person name="Young J."/>
            <person name="Aguilar M."/>
            <person name="Claverie J.M."/>
            <person name="Frickenhaus S."/>
            <person name="Gonzalez K."/>
            <person name="Herman E.K."/>
            <person name="Lin Y.C."/>
            <person name="Napier J."/>
            <person name="Ogata H."/>
            <person name="Sarno A.F."/>
            <person name="Shmutz J."/>
            <person name="Schroeder D."/>
            <person name="de Vargas C."/>
            <person name="Verret F."/>
            <person name="von Dassow P."/>
            <person name="Valentin K."/>
            <person name="Van de Peer Y."/>
            <person name="Wheeler G."/>
            <person name="Dacks J.B."/>
            <person name="Delwiche C.F."/>
            <person name="Dyhrman S.T."/>
            <person name="Glockner G."/>
            <person name="John U."/>
            <person name="Richards T."/>
            <person name="Worden A.Z."/>
            <person name="Zhang X."/>
            <person name="Grigoriev I.V."/>
            <person name="Allen A.E."/>
            <person name="Bidle K."/>
            <person name="Borodovsky M."/>
            <person name="Bowler C."/>
            <person name="Brownlee C."/>
            <person name="Cock J.M."/>
            <person name="Elias M."/>
            <person name="Gladyshev V.N."/>
            <person name="Groth M."/>
            <person name="Guda C."/>
            <person name="Hadaegh A."/>
            <person name="Iglesias-Rodriguez M.D."/>
            <person name="Jenkins J."/>
            <person name="Jones B.M."/>
            <person name="Lawson T."/>
            <person name="Leese F."/>
            <person name="Lindquist E."/>
            <person name="Lobanov A."/>
            <person name="Lomsadze A."/>
            <person name="Malik S.B."/>
            <person name="Marsh M.E."/>
            <person name="Mackinder L."/>
            <person name="Mock T."/>
            <person name="Mueller-Roeber B."/>
            <person name="Pagarete A."/>
            <person name="Parker M."/>
            <person name="Probert I."/>
            <person name="Quesneville H."/>
            <person name="Raines C."/>
            <person name="Rensing S.A."/>
            <person name="Riano-Pachon D.M."/>
            <person name="Richier S."/>
            <person name="Rokitta S."/>
            <person name="Shiraiwa Y."/>
            <person name="Soanes D.M."/>
            <person name="van der Giezen M."/>
            <person name="Wahlund T.M."/>
            <person name="Williams B."/>
            <person name="Wilson W."/>
            <person name="Wolfe G."/>
            <person name="Wurch L.L."/>
        </authorList>
    </citation>
    <scope>NUCLEOTIDE SEQUENCE</scope>
</reference>
<feature type="compositionally biased region" description="Acidic residues" evidence="2">
    <location>
        <begin position="70"/>
        <end position="83"/>
    </location>
</feature>
<name>A0A0D3KB88_EMIH1</name>
<proteinExistence type="predicted"/>
<feature type="region of interest" description="Disordered" evidence="2">
    <location>
        <begin position="512"/>
        <end position="531"/>
    </location>
</feature>
<dbReference type="PaxDb" id="2903-EOD33023"/>
<feature type="region of interest" description="Disordered" evidence="2">
    <location>
        <begin position="164"/>
        <end position="195"/>
    </location>
</feature>
<reference evidence="3" key="2">
    <citation type="submission" date="2024-10" db="UniProtKB">
        <authorList>
            <consortium name="EnsemblProtists"/>
        </authorList>
    </citation>
    <scope>IDENTIFICATION</scope>
</reference>
<keyword evidence="4" id="KW-1185">Reference proteome</keyword>
<dbReference type="GeneID" id="17278295"/>
<feature type="coiled-coil region" evidence="1">
    <location>
        <begin position="370"/>
        <end position="397"/>
    </location>
</feature>
<dbReference type="EnsemblProtists" id="EOD33023">
    <property type="protein sequence ID" value="EOD33023"/>
    <property type="gene ID" value="EMIHUDRAFT_229977"/>
</dbReference>
<dbReference type="RefSeq" id="XP_005785452.1">
    <property type="nucleotide sequence ID" value="XM_005785395.1"/>
</dbReference>
<evidence type="ECO:0000313" key="4">
    <source>
        <dbReference type="Proteomes" id="UP000013827"/>
    </source>
</evidence>